<keyword evidence="7" id="KW-1185">Reference proteome</keyword>
<evidence type="ECO:0000256" key="3">
    <source>
        <dbReference type="SAM" id="MobiDB-lite"/>
    </source>
</evidence>
<dbReference type="PANTHER" id="PTHR13900:SF0">
    <property type="entry name" value="TRANSCRIPTION INITIATION FACTOR TFIID SUBUNIT 1"/>
    <property type="match status" value="1"/>
</dbReference>
<comment type="caution">
    <text evidence="6">The sequence shown here is derived from an EMBL/GenBank/DDBJ whole genome shotgun (WGS) entry which is preliminary data.</text>
</comment>
<gene>
    <name evidence="6" type="ORF">DI09_34p150</name>
</gene>
<accession>A0A098VRN4</accession>
<evidence type="ECO:0000256" key="4">
    <source>
        <dbReference type="SAM" id="Phobius"/>
    </source>
</evidence>
<dbReference type="GO" id="GO:0016251">
    <property type="term" value="F:RNA polymerase II general transcription initiation factor activity"/>
    <property type="evidence" value="ECO:0007669"/>
    <property type="project" value="InterPro"/>
</dbReference>
<evidence type="ECO:0000259" key="5">
    <source>
        <dbReference type="Pfam" id="PF12157"/>
    </source>
</evidence>
<sequence>MADPVFLWMDREIQRMRKHAKYFQVPDLVVLDLPIVIGFAWAIWQMFYPFEIDSDIHVWSTDISDERLLSGPNSEADARRPNGMHNKKPSKRVQQKMGPIVLNIRSIVSSLANPNRWKRSPQNHQHANGIYGRTTNPSISCNPHAGPVISDAYLRRKLLTSQDEDLLRFNPIYWNAWEDKISWEEGEGEEQENMSVFSASAHSISQTPTGSIGSLLVSTGHNTPKSRNVSSGMLLDTSLIPKITITSPVRTSSQNVSRLGESSTRLLLQEENSRHVGELSSSPLDDVSSSPSKPSPSSASQPPPPPLSCSSSDSNRLFGPSTSSLSQNSRGSLLDRSSAADGLVKTLKSKILNSVLASGAWDSFIVWDEDNIKTDGFHAFFQPYLSEMDPALILERIDSFSCSSSILMPPIAKRSNIITSPSVPKSDGSGQARGAAGPWPVPRSFSFPIISDRYNVSGDKYYLPKDLLAEEGQRPGTAGASNIALVHSIPALKLVKPFYKAWITKSELRSFHRFPFGAKYAPRVTFKKREEGLPLLSSSPGMDVVLPPHSVHASAMIPRSVKELTIVPSDSIDQQPSHLLLVEYSEEFHILVQKEGMGSLLYRYSRESRTSLPTTSPEGAIGISMTLGRHEPSPFLGFGDVRPGQTVLCLQNNLFRAPLFKHESAKTDFLLVRQWFDGVMQPSVLMEFPAIHVAGQTLPMVEVFGPQSRKANIYCKSRVEVAAYRQFQRPGNLSRRAKISKICRAFPQFQESVLRKWLKDISDYLRVNKDTGWWILKKTAPTLSEDELRALMTPEMVCIYEAMLAGKQRLLDAGLGHLADEDGNPRDDEDEFSSLVTEIKLAPWSITRNFILATQGKALVELNGSGDPTGCGEGFSFNRIPLKSNTFHQKRWSASPANDQSVLDEDKKYSIAEQQQAYREQIMKIWDAQYNALLNPNRLSQYKGISYEDQTMLPNSFHELDEVDEIDDETLSQSSSLSSSSSLGISSSTTIPPFPKQLLIKRKVLGEDGTSVLYQTELIKDSRIIIEYLEQKRFEEVARKKLVHLLSNFRKSSSAKIGGVPATTSAPVDDESGALLKKACYHILTTR</sequence>
<dbReference type="Proteomes" id="UP000029725">
    <property type="component" value="Unassembled WGS sequence"/>
</dbReference>
<evidence type="ECO:0000256" key="2">
    <source>
        <dbReference type="ARBA" id="ARBA00023242"/>
    </source>
</evidence>
<feature type="compositionally biased region" description="Polar residues" evidence="3">
    <location>
        <begin position="250"/>
        <end position="266"/>
    </location>
</feature>
<dbReference type="PANTHER" id="PTHR13900">
    <property type="entry name" value="TRANSCRIPTION INITIATION FACTOR TFIID"/>
    <property type="match status" value="1"/>
</dbReference>
<feature type="region of interest" description="Disordered" evidence="3">
    <location>
        <begin position="968"/>
        <end position="988"/>
    </location>
</feature>
<dbReference type="VEuPathDB" id="MicrosporidiaDB:DI09_34p150"/>
<keyword evidence="4" id="KW-0812">Transmembrane</keyword>
<feature type="region of interest" description="Disordered" evidence="3">
    <location>
        <begin position="250"/>
        <end position="333"/>
    </location>
</feature>
<dbReference type="OrthoDB" id="5752at2759"/>
<name>A0A098VRN4_9MICR</name>
<dbReference type="HOGENOM" id="CLU_285139_0_0_1"/>
<keyword evidence="4" id="KW-0472">Membrane</keyword>
<dbReference type="AlphaFoldDB" id="A0A098VRN4"/>
<feature type="domain" description="Transcription initiation factor TFIID subunit 1 histone acetyltransferase" evidence="5">
    <location>
        <begin position="454"/>
        <end position="933"/>
    </location>
</feature>
<dbReference type="GO" id="GO:0004402">
    <property type="term" value="F:histone acetyltransferase activity"/>
    <property type="evidence" value="ECO:0007669"/>
    <property type="project" value="InterPro"/>
</dbReference>
<reference evidence="6 7" key="1">
    <citation type="submission" date="2014-04" db="EMBL/GenBank/DDBJ databases">
        <title>A new species of microsporidia sheds light on the evolution of extreme parasitism.</title>
        <authorList>
            <person name="Haag K.L."/>
            <person name="James T.Y."/>
            <person name="Larsson R."/>
            <person name="Schaer T.M."/>
            <person name="Refardt D."/>
            <person name="Pombert J.-F."/>
            <person name="Ebert D."/>
        </authorList>
    </citation>
    <scope>NUCLEOTIDE SEQUENCE [LARGE SCALE GENOMIC DNA]</scope>
    <source>
        <strain evidence="6 7">UGP3</strain>
        <tissue evidence="6">Spores</tissue>
    </source>
</reference>
<dbReference type="GO" id="GO:0017025">
    <property type="term" value="F:TBP-class protein binding"/>
    <property type="evidence" value="ECO:0007669"/>
    <property type="project" value="InterPro"/>
</dbReference>
<keyword evidence="2" id="KW-0539">Nucleus</keyword>
<feature type="region of interest" description="Disordered" evidence="3">
    <location>
        <begin position="70"/>
        <end position="92"/>
    </location>
</feature>
<dbReference type="EMBL" id="JMKJ01000277">
    <property type="protein sequence ID" value="KGG51464.1"/>
    <property type="molecule type" value="Genomic_DNA"/>
</dbReference>
<dbReference type="InterPro" id="IPR040240">
    <property type="entry name" value="TAF1"/>
</dbReference>
<dbReference type="GO" id="GO:0051123">
    <property type="term" value="P:RNA polymerase II preinitiation complex assembly"/>
    <property type="evidence" value="ECO:0007669"/>
    <property type="project" value="TreeGrafter"/>
</dbReference>
<evidence type="ECO:0000313" key="6">
    <source>
        <dbReference type="EMBL" id="KGG51464.1"/>
    </source>
</evidence>
<comment type="subcellular location">
    <subcellularLocation>
        <location evidence="1">Nucleus</location>
    </subcellularLocation>
</comment>
<dbReference type="InterPro" id="IPR022591">
    <property type="entry name" value="TAF1_HAT_dom"/>
</dbReference>
<feature type="compositionally biased region" description="Low complexity" evidence="3">
    <location>
        <begin position="279"/>
        <end position="300"/>
    </location>
</feature>
<organism evidence="6 7">
    <name type="scientific">Mitosporidium daphniae</name>
    <dbReference type="NCBI Taxonomy" id="1485682"/>
    <lineage>
        <taxon>Eukaryota</taxon>
        <taxon>Fungi</taxon>
        <taxon>Fungi incertae sedis</taxon>
        <taxon>Microsporidia</taxon>
        <taxon>Mitosporidium</taxon>
    </lineage>
</organism>
<feature type="region of interest" description="Disordered" evidence="3">
    <location>
        <begin position="418"/>
        <end position="437"/>
    </location>
</feature>
<feature type="compositionally biased region" description="Low complexity" evidence="3">
    <location>
        <begin position="971"/>
        <end position="988"/>
    </location>
</feature>
<dbReference type="RefSeq" id="XP_013237891.1">
    <property type="nucleotide sequence ID" value="XM_013382437.1"/>
</dbReference>
<dbReference type="Pfam" id="PF12157">
    <property type="entry name" value="DUF3591"/>
    <property type="match status" value="1"/>
</dbReference>
<evidence type="ECO:0000256" key="1">
    <source>
        <dbReference type="ARBA" id="ARBA00004123"/>
    </source>
</evidence>
<feature type="compositionally biased region" description="Polar residues" evidence="3">
    <location>
        <begin position="320"/>
        <end position="331"/>
    </location>
</feature>
<feature type="transmembrane region" description="Helical" evidence="4">
    <location>
        <begin position="25"/>
        <end position="44"/>
    </location>
</feature>
<dbReference type="GeneID" id="25259644"/>
<proteinExistence type="predicted"/>
<evidence type="ECO:0000313" key="7">
    <source>
        <dbReference type="Proteomes" id="UP000029725"/>
    </source>
</evidence>
<keyword evidence="4" id="KW-1133">Transmembrane helix</keyword>
<protein>
    <recommendedName>
        <fullName evidence="5">Transcription initiation factor TFIID subunit 1 histone acetyltransferase domain-containing protein</fullName>
    </recommendedName>
</protein>
<dbReference type="GO" id="GO:0005669">
    <property type="term" value="C:transcription factor TFIID complex"/>
    <property type="evidence" value="ECO:0007669"/>
    <property type="project" value="InterPro"/>
</dbReference>